<dbReference type="InterPro" id="IPR010022">
    <property type="entry name" value="XkdX"/>
</dbReference>
<evidence type="ECO:0000313" key="2">
    <source>
        <dbReference type="Proteomes" id="UP000245980"/>
    </source>
</evidence>
<sequence length="54" mass="6526">MMTQLQQLQMFWNDWGNHELDFYKVYVECKAITKDEYKLVTGQDYDMVAQTQTV</sequence>
<organism evidence="1 2">
    <name type="scientific">Limosilactobacillus reuteri</name>
    <name type="common">Lactobacillus reuteri</name>
    <dbReference type="NCBI Taxonomy" id="1598"/>
    <lineage>
        <taxon>Bacteria</taxon>
        <taxon>Bacillati</taxon>
        <taxon>Bacillota</taxon>
        <taxon>Bacilli</taxon>
        <taxon>Lactobacillales</taxon>
        <taxon>Lactobacillaceae</taxon>
        <taxon>Limosilactobacillus</taxon>
    </lineage>
</organism>
<name>A0A855XM69_LIMRT</name>
<accession>A0A855XM69</accession>
<proteinExistence type="predicted"/>
<gene>
    <name evidence="1" type="ORF">DKZ22_13420</name>
</gene>
<reference evidence="1 2" key="1">
    <citation type="journal article" date="2018" name="Front. Microbiol.">
        <title>Comparative Genomics of the Herbivore Gut Symbiont Lactobacillus reuteri Reveals Genetic Diversity and Lifestyle Adaptation.</title>
        <authorList>
            <person name="Zhao J."/>
        </authorList>
    </citation>
    <scope>NUCLEOTIDE SEQUENCE [LARGE SCALE GENOMIC DNA]</scope>
    <source>
        <strain evidence="1 2">LR10</strain>
    </source>
</reference>
<comment type="caution">
    <text evidence="1">The sequence shown here is derived from an EMBL/GenBank/DDBJ whole genome shotgun (WGS) entry which is preliminary data.</text>
</comment>
<dbReference type="RefSeq" id="WP_109884093.1">
    <property type="nucleotide sequence ID" value="NZ_QGHP01000018.1"/>
</dbReference>
<protein>
    <submittedName>
        <fullName evidence="1">XkdX family protein</fullName>
    </submittedName>
</protein>
<dbReference type="Pfam" id="PF09693">
    <property type="entry name" value="Phage_XkdX"/>
    <property type="match status" value="1"/>
</dbReference>
<dbReference type="EMBL" id="QGHT01000286">
    <property type="protein sequence ID" value="PWT37394.1"/>
    <property type="molecule type" value="Genomic_DNA"/>
</dbReference>
<dbReference type="Proteomes" id="UP000245980">
    <property type="component" value="Unassembled WGS sequence"/>
</dbReference>
<dbReference type="AlphaFoldDB" id="A0A855XM69"/>
<evidence type="ECO:0000313" key="1">
    <source>
        <dbReference type="EMBL" id="PWT37394.1"/>
    </source>
</evidence>